<evidence type="ECO:0000313" key="2">
    <source>
        <dbReference type="EMBL" id="CAD8341500.1"/>
    </source>
</evidence>
<dbReference type="CDD" id="cd02980">
    <property type="entry name" value="TRX_Fd_family"/>
    <property type="match status" value="1"/>
</dbReference>
<protein>
    <submittedName>
        <fullName evidence="2">Uncharacterized protein</fullName>
    </submittedName>
</protein>
<gene>
    <name evidence="2" type="ORF">CAUS1442_LOCUS13635</name>
</gene>
<dbReference type="EMBL" id="HBEF01022035">
    <property type="protein sequence ID" value="CAD8341500.1"/>
    <property type="molecule type" value="Transcribed_RNA"/>
</dbReference>
<dbReference type="AlphaFoldDB" id="A0A7S0F6C8"/>
<accession>A0A7S0F6C8</accession>
<feature type="compositionally biased region" description="Low complexity" evidence="1">
    <location>
        <begin position="192"/>
        <end position="201"/>
    </location>
</feature>
<proteinExistence type="predicted"/>
<feature type="region of interest" description="Disordered" evidence="1">
    <location>
        <begin position="185"/>
        <end position="239"/>
    </location>
</feature>
<organism evidence="2">
    <name type="scientific">Craspedostauros australis</name>
    <dbReference type="NCBI Taxonomy" id="1486917"/>
    <lineage>
        <taxon>Eukaryota</taxon>
        <taxon>Sar</taxon>
        <taxon>Stramenopiles</taxon>
        <taxon>Ochrophyta</taxon>
        <taxon>Bacillariophyta</taxon>
        <taxon>Bacillariophyceae</taxon>
        <taxon>Bacillariophycidae</taxon>
        <taxon>Naviculales</taxon>
        <taxon>Naviculaceae</taxon>
        <taxon>Craspedostauros</taxon>
    </lineage>
</organism>
<name>A0A7S0F6C8_9STRA</name>
<evidence type="ECO:0000256" key="1">
    <source>
        <dbReference type="SAM" id="MobiDB-lite"/>
    </source>
</evidence>
<feature type="compositionally biased region" description="Basic and acidic residues" evidence="1">
    <location>
        <begin position="205"/>
        <end position="225"/>
    </location>
</feature>
<reference evidence="2" key="1">
    <citation type="submission" date="2021-01" db="EMBL/GenBank/DDBJ databases">
        <authorList>
            <person name="Corre E."/>
            <person name="Pelletier E."/>
            <person name="Niang G."/>
            <person name="Scheremetjew M."/>
            <person name="Finn R."/>
            <person name="Kale V."/>
            <person name="Holt S."/>
            <person name="Cochrane G."/>
            <person name="Meng A."/>
            <person name="Brown T."/>
            <person name="Cohen L."/>
        </authorList>
    </citation>
    <scope>NUCLEOTIDE SEQUENCE</scope>
    <source>
        <strain evidence="2">CCMP3328</strain>
    </source>
</reference>
<sequence>MITTKSRQIGIVAIAALQSGSCNAFTPSHAARSALRTTQRTPKDAHSSMKLHNPNGVSIVSVCTGELCQCQEDGWNGGEILQDLLSRDLPYTVDETGCLGACGPDAMVAIDFEDGGSYVAAGMPETLLELGLSGRMAADEDAIVPAVIPAVADATMEVKMEADFGNVLESTAAPDATAHTELAQEDAAKSAQQLQQLQPPRTRTKPLEESKRRSMPVEDARDRMRAQAAADDEPRQSPWLMAASYLANKAGEKFMK</sequence>